<evidence type="ECO:0000313" key="1">
    <source>
        <dbReference type="EMBL" id="MCY9522139.1"/>
    </source>
</evidence>
<accession>A0ABT4DXR7</accession>
<organism evidence="1 2">
    <name type="scientific">Paenibacillus apiarius</name>
    <dbReference type="NCBI Taxonomy" id="46240"/>
    <lineage>
        <taxon>Bacteria</taxon>
        <taxon>Bacillati</taxon>
        <taxon>Bacillota</taxon>
        <taxon>Bacilli</taxon>
        <taxon>Bacillales</taxon>
        <taxon>Paenibacillaceae</taxon>
        <taxon>Paenibacillus</taxon>
    </lineage>
</organism>
<dbReference type="Proteomes" id="UP001207626">
    <property type="component" value="Unassembled WGS sequence"/>
</dbReference>
<sequence>MELGNIYQKTAKELVYQGKIKEALALHHTYKKTLPLAHEQFQNWFDTQYWFDRFVCSVGANWSLSHFPSQVSFQDRTNMNDIFFWYSDWWGDAANILGKPGPLTQEDKARISQLSNIVSKVCFA</sequence>
<comment type="caution">
    <text evidence="1">The sequence shown here is derived from an EMBL/GenBank/DDBJ whole genome shotgun (WGS) entry which is preliminary data.</text>
</comment>
<proteinExistence type="predicted"/>
<reference evidence="1 2" key="1">
    <citation type="submission" date="2022-05" db="EMBL/GenBank/DDBJ databases">
        <title>Genome Sequencing of Bee-Associated Microbes.</title>
        <authorList>
            <person name="Dunlap C."/>
        </authorList>
    </citation>
    <scope>NUCLEOTIDE SEQUENCE [LARGE SCALE GENOMIC DNA]</scope>
    <source>
        <strain evidence="1 2">NRRL NRS-1438</strain>
    </source>
</reference>
<dbReference type="EMBL" id="JAMDLW010000031">
    <property type="protein sequence ID" value="MCY9522139.1"/>
    <property type="molecule type" value="Genomic_DNA"/>
</dbReference>
<name>A0ABT4DXR7_9BACL</name>
<protein>
    <submittedName>
        <fullName evidence="1">Uncharacterized protein</fullName>
    </submittedName>
</protein>
<keyword evidence="2" id="KW-1185">Reference proteome</keyword>
<gene>
    <name evidence="1" type="ORF">M5X09_21200</name>
</gene>
<dbReference type="RefSeq" id="WP_268601289.1">
    <property type="nucleotide sequence ID" value="NZ_JAMDLV010000072.1"/>
</dbReference>
<evidence type="ECO:0000313" key="2">
    <source>
        <dbReference type="Proteomes" id="UP001207626"/>
    </source>
</evidence>